<evidence type="ECO:0000256" key="1">
    <source>
        <dbReference type="SAM" id="MobiDB-lite"/>
    </source>
</evidence>
<comment type="caution">
    <text evidence="3">The sequence shown here is derived from an EMBL/GenBank/DDBJ whole genome shotgun (WGS) entry which is preliminary data.</text>
</comment>
<evidence type="ECO:0000313" key="3">
    <source>
        <dbReference type="EMBL" id="GBP39617.1"/>
    </source>
</evidence>
<name>A0A4C1VMN5_EUMVA</name>
<feature type="compositionally biased region" description="Basic and acidic residues" evidence="1">
    <location>
        <begin position="1"/>
        <end position="14"/>
    </location>
</feature>
<evidence type="ECO:0000259" key="2">
    <source>
        <dbReference type="PROSITE" id="PS50020"/>
    </source>
</evidence>
<dbReference type="Proteomes" id="UP000299102">
    <property type="component" value="Unassembled WGS sequence"/>
</dbReference>
<dbReference type="AlphaFoldDB" id="A0A4C1VMN5"/>
<organism evidence="3 4">
    <name type="scientific">Eumeta variegata</name>
    <name type="common">Bagworm moth</name>
    <name type="synonym">Eumeta japonica</name>
    <dbReference type="NCBI Taxonomy" id="151549"/>
    <lineage>
        <taxon>Eukaryota</taxon>
        <taxon>Metazoa</taxon>
        <taxon>Ecdysozoa</taxon>
        <taxon>Arthropoda</taxon>
        <taxon>Hexapoda</taxon>
        <taxon>Insecta</taxon>
        <taxon>Pterygota</taxon>
        <taxon>Neoptera</taxon>
        <taxon>Endopterygota</taxon>
        <taxon>Lepidoptera</taxon>
        <taxon>Glossata</taxon>
        <taxon>Ditrysia</taxon>
        <taxon>Tineoidea</taxon>
        <taxon>Psychidae</taxon>
        <taxon>Oiketicinae</taxon>
        <taxon>Eumeta</taxon>
    </lineage>
</organism>
<dbReference type="InterPro" id="IPR001202">
    <property type="entry name" value="WW_dom"/>
</dbReference>
<protein>
    <recommendedName>
        <fullName evidence="2">WW domain-containing protein</fullName>
    </recommendedName>
</protein>
<evidence type="ECO:0000313" key="4">
    <source>
        <dbReference type="Proteomes" id="UP000299102"/>
    </source>
</evidence>
<reference evidence="3 4" key="1">
    <citation type="journal article" date="2019" name="Commun. Biol.">
        <title>The bagworm genome reveals a unique fibroin gene that provides high tensile strength.</title>
        <authorList>
            <person name="Kono N."/>
            <person name="Nakamura H."/>
            <person name="Ohtoshi R."/>
            <person name="Tomita M."/>
            <person name="Numata K."/>
            <person name="Arakawa K."/>
        </authorList>
    </citation>
    <scope>NUCLEOTIDE SEQUENCE [LARGE SCALE GENOMIC DNA]</scope>
</reference>
<dbReference type="PROSITE" id="PS50020">
    <property type="entry name" value="WW_DOMAIN_2"/>
    <property type="match status" value="1"/>
</dbReference>
<feature type="region of interest" description="Disordered" evidence="1">
    <location>
        <begin position="1"/>
        <end position="52"/>
    </location>
</feature>
<keyword evidence="4" id="KW-1185">Reference proteome</keyword>
<dbReference type="EMBL" id="BGZK01000369">
    <property type="protein sequence ID" value="GBP39617.1"/>
    <property type="molecule type" value="Genomic_DNA"/>
</dbReference>
<proteinExistence type="predicted"/>
<feature type="domain" description="WW" evidence="2">
    <location>
        <begin position="212"/>
        <end position="232"/>
    </location>
</feature>
<gene>
    <name evidence="3" type="ORF">EVAR_25440_1</name>
</gene>
<sequence length="232" mass="25571">MRAEGCGRAGRDGARALGGVNVGPEPQSGDTNGNENVEDEPNGNLQHTGKENPPIALSTLLDPIRNIKYSFCWTHKRVALAGGCDRSAEYFLKHRRQRGQSAPWASGIHIPTIAIKYNFHGVSRVRFVSVDGARSVLGAVRKRSCRNCGLYEIFEQKLECLKNTSVFLGVSQQSMLALIIFLEPEDSRYEVDHVTRTASWLPPAEGWADAAGALPYGWEPALDSRGQPYYIK</sequence>
<dbReference type="OrthoDB" id="2020426at2759"/>
<accession>A0A4C1VMN5</accession>